<protein>
    <recommendedName>
        <fullName evidence="5">Phenylalanine ammonia-lyase</fullName>
    </recommendedName>
</protein>
<comment type="similarity">
    <text evidence="1">Belongs to the PAL/histidase family.</text>
</comment>
<dbReference type="SUPFAM" id="SSF48557">
    <property type="entry name" value="L-aspartase-like"/>
    <property type="match status" value="1"/>
</dbReference>
<dbReference type="PANTHER" id="PTHR10362">
    <property type="entry name" value="HISTIDINE AMMONIA-LYASE"/>
    <property type="match status" value="1"/>
</dbReference>
<accession>A0ABP0WXE0</accession>
<feature type="compositionally biased region" description="Basic and acidic residues" evidence="2">
    <location>
        <begin position="157"/>
        <end position="176"/>
    </location>
</feature>
<dbReference type="Gene3D" id="1.10.275.10">
    <property type="entry name" value="Fumarase/aspartase (N-terminal domain)"/>
    <property type="match status" value="1"/>
</dbReference>
<evidence type="ECO:0000313" key="3">
    <source>
        <dbReference type="EMBL" id="CAK9270298.1"/>
    </source>
</evidence>
<dbReference type="Pfam" id="PF00221">
    <property type="entry name" value="Lyase_aromatic"/>
    <property type="match status" value="2"/>
</dbReference>
<evidence type="ECO:0000256" key="2">
    <source>
        <dbReference type="SAM" id="MobiDB-lite"/>
    </source>
</evidence>
<reference evidence="3" key="1">
    <citation type="submission" date="2024-02" db="EMBL/GenBank/DDBJ databases">
        <authorList>
            <consortium name="ELIXIR-Norway"/>
            <consortium name="Elixir Norway"/>
        </authorList>
    </citation>
    <scope>NUCLEOTIDE SEQUENCE</scope>
</reference>
<dbReference type="InterPro" id="IPR008948">
    <property type="entry name" value="L-Aspartase-like"/>
</dbReference>
<dbReference type="Gene3D" id="1.20.200.10">
    <property type="entry name" value="Fumarase/aspartase (Central domain)"/>
    <property type="match status" value="1"/>
</dbReference>
<dbReference type="EMBL" id="OZ020098">
    <property type="protein sequence ID" value="CAK9270298.1"/>
    <property type="molecule type" value="Genomic_DNA"/>
</dbReference>
<proteinExistence type="inferred from homology"/>
<organism evidence="3 4">
    <name type="scientific">Sphagnum jensenii</name>
    <dbReference type="NCBI Taxonomy" id="128206"/>
    <lineage>
        <taxon>Eukaryota</taxon>
        <taxon>Viridiplantae</taxon>
        <taxon>Streptophyta</taxon>
        <taxon>Embryophyta</taxon>
        <taxon>Bryophyta</taxon>
        <taxon>Sphagnophytina</taxon>
        <taxon>Sphagnopsida</taxon>
        <taxon>Sphagnales</taxon>
        <taxon>Sphagnaceae</taxon>
        <taxon>Sphagnum</taxon>
    </lineage>
</organism>
<name>A0ABP0WXE0_9BRYO</name>
<evidence type="ECO:0000313" key="4">
    <source>
        <dbReference type="Proteomes" id="UP001497444"/>
    </source>
</evidence>
<feature type="region of interest" description="Disordered" evidence="2">
    <location>
        <begin position="150"/>
        <end position="189"/>
    </location>
</feature>
<dbReference type="InterPro" id="IPR024083">
    <property type="entry name" value="Fumarase/histidase_N"/>
</dbReference>
<evidence type="ECO:0000256" key="1">
    <source>
        <dbReference type="ARBA" id="ARBA00007238"/>
    </source>
</evidence>
<gene>
    <name evidence="3" type="ORF">CSSPJE1EN1_LOCUS15776</name>
</gene>
<evidence type="ECO:0008006" key="5">
    <source>
        <dbReference type="Google" id="ProtNLM"/>
    </source>
</evidence>
<dbReference type="InterPro" id="IPR001106">
    <property type="entry name" value="Aromatic_Lyase"/>
</dbReference>
<keyword evidence="4" id="KW-1185">Reference proteome</keyword>
<dbReference type="Proteomes" id="UP001497444">
    <property type="component" value="Chromosome 3"/>
</dbReference>
<sequence length="673" mass="73444">MQAQANAGSATHHAVVEVAINGKVFKVVQDSLFMKEQHAKLEIMSPATGTQEQQQLQYKFDSLIHDPLKWGQPAAPSEFVAMKDMAHDLREVKEMVKRFYEAKEVVITGVNILTVAQVAAVARRPEVRVVLDLAEIDAMERSRVLTHDISSNSSSDVCHRQRSQHDVQTREHHVEPRISTPGVFGESSRRVDTGQLQSCTAARAAMLVRTNTLMQLLPGFSGKFRWEILEAMEKLLNAAHDVTPMLLPERGSGTIRSTAASGRDDQVATFLSYIAGLLAGRPDQFRAVTENVEEEVSAIEDLRIARGVEKTLGLQPKELSSLNQLLLNASNANIGSATLASTVCFDANVLVLLAEVLYDLFCELIMPRKPDQFAAAADPAIFTLGPQIECIRNTTHSIQREINSLNDNPIIDAGAAAGGDGSAAAPQLKYYAVGNNNIEGTRVSIGVSMDNLRLAIAGIGKSMLTQFSEIISNEVYYNINSRFPYSTNLSRDPNSSASLEQPTDFDGMMNKGAEIAMASYLSQLNYLANAADSVTMDQPNQDNIVINNRSSLDLVSARKTEEAIEILKLMSATFLVASRNCTSSRRTYPLYNFVRSELAAAAAVAGRTVRQQQQQLLTGGSQISTTTMSPELQDQIHKVYNAISEGRVIAPLLDCIQGWTETQAAGPFAHVCC</sequence>